<feature type="chain" id="PRO_5020390888" evidence="2">
    <location>
        <begin position="23"/>
        <end position="242"/>
    </location>
</feature>
<dbReference type="PANTHER" id="PTHR34387">
    <property type="entry name" value="SLR1258 PROTEIN"/>
    <property type="match status" value="1"/>
</dbReference>
<dbReference type="Gene3D" id="3.30.70.2970">
    <property type="entry name" value="Protein of unknown function (DUF541), domain 2"/>
    <property type="match status" value="1"/>
</dbReference>
<dbReference type="RefSeq" id="WP_133328668.1">
    <property type="nucleotide sequence ID" value="NZ_SMYL01000005.1"/>
</dbReference>
<dbReference type="Gene3D" id="3.30.110.170">
    <property type="entry name" value="Protein of unknown function (DUF541), domain 1"/>
    <property type="match status" value="1"/>
</dbReference>
<dbReference type="AlphaFoldDB" id="A0A4R5W0U5"/>
<sequence>MKKLVAITSVVLCGALSLPALAQQTKGTVLMVSGSGEVHADNDQARATFFVEEQDKNKAVAASRVNQKMKDGTELLKKADSDGKYATRGYYTYPVYADSTPNAKTRTITGWRVGQYLDLTTKNIQQLPATVAGVQQVLALNGLNFGLSDEAAKQLEAKRLESAYKNLQDRVAMIAKAMGRDPADSVIESLDFDGSAPHPQPVYRAMMVAAPMQDKSNSVAETSFEPGDSTLSSTVVAKIKFN</sequence>
<proteinExistence type="predicted"/>
<accession>A0A4R5W0U5</accession>
<evidence type="ECO:0000256" key="2">
    <source>
        <dbReference type="SAM" id="SignalP"/>
    </source>
</evidence>
<feature type="signal peptide" evidence="2">
    <location>
        <begin position="1"/>
        <end position="22"/>
    </location>
</feature>
<dbReference type="OrthoDB" id="8772402at2"/>
<dbReference type="Proteomes" id="UP000294829">
    <property type="component" value="Unassembled WGS sequence"/>
</dbReference>
<protein>
    <submittedName>
        <fullName evidence="3">DUF541 domain-containing protein</fullName>
    </submittedName>
</protein>
<dbReference type="EMBL" id="SMYL01000005">
    <property type="protein sequence ID" value="TDK65603.1"/>
    <property type="molecule type" value="Genomic_DNA"/>
</dbReference>
<dbReference type="PANTHER" id="PTHR34387:SF2">
    <property type="entry name" value="SLR1258 PROTEIN"/>
    <property type="match status" value="1"/>
</dbReference>
<keyword evidence="2" id="KW-0732">Signal</keyword>
<comment type="caution">
    <text evidence="3">The sequence shown here is derived from an EMBL/GenBank/DDBJ whole genome shotgun (WGS) entry which is preliminary data.</text>
</comment>
<dbReference type="InterPro" id="IPR052022">
    <property type="entry name" value="26kDa_periplasmic_antigen"/>
</dbReference>
<evidence type="ECO:0000256" key="1">
    <source>
        <dbReference type="SAM" id="Coils"/>
    </source>
</evidence>
<name>A0A4R5W0U5_9BURK</name>
<dbReference type="Pfam" id="PF04402">
    <property type="entry name" value="SIMPL"/>
    <property type="match status" value="1"/>
</dbReference>
<gene>
    <name evidence="3" type="ORF">E2I14_11675</name>
</gene>
<dbReference type="InterPro" id="IPR007497">
    <property type="entry name" value="SIMPL/DUF541"/>
</dbReference>
<keyword evidence="1" id="KW-0175">Coiled coil</keyword>
<keyword evidence="4" id="KW-1185">Reference proteome</keyword>
<evidence type="ECO:0000313" key="3">
    <source>
        <dbReference type="EMBL" id="TDK65603.1"/>
    </source>
</evidence>
<evidence type="ECO:0000313" key="4">
    <source>
        <dbReference type="Proteomes" id="UP000294829"/>
    </source>
</evidence>
<dbReference type="GO" id="GO:0006974">
    <property type="term" value="P:DNA damage response"/>
    <property type="evidence" value="ECO:0007669"/>
    <property type="project" value="TreeGrafter"/>
</dbReference>
<feature type="coiled-coil region" evidence="1">
    <location>
        <begin position="150"/>
        <end position="177"/>
    </location>
</feature>
<reference evidence="3 4" key="1">
    <citation type="submission" date="2019-03" db="EMBL/GenBank/DDBJ databases">
        <title>Sapientia aquatica gen. nov., sp. nov., isolated from a crater lake.</title>
        <authorList>
            <person name="Felfoldi T."/>
            <person name="Szabo A."/>
            <person name="Toth E."/>
            <person name="Schumann P."/>
            <person name="Keki Z."/>
            <person name="Marialigeti K."/>
            <person name="Mathe I."/>
        </authorList>
    </citation>
    <scope>NUCLEOTIDE SEQUENCE [LARGE SCALE GENOMIC DNA]</scope>
    <source>
        <strain evidence="3 4">SA-152</strain>
    </source>
</reference>
<organism evidence="3 4">
    <name type="scientific">Sapientia aquatica</name>
    <dbReference type="NCBI Taxonomy" id="1549640"/>
    <lineage>
        <taxon>Bacteria</taxon>
        <taxon>Pseudomonadati</taxon>
        <taxon>Pseudomonadota</taxon>
        <taxon>Betaproteobacteria</taxon>
        <taxon>Burkholderiales</taxon>
        <taxon>Oxalobacteraceae</taxon>
        <taxon>Sapientia</taxon>
    </lineage>
</organism>